<feature type="region of interest" description="Disordered" evidence="1">
    <location>
        <begin position="1"/>
        <end position="65"/>
    </location>
</feature>
<evidence type="ECO:0000313" key="2">
    <source>
        <dbReference type="EMBL" id="CAA9243249.1"/>
    </source>
</evidence>
<feature type="compositionally biased region" description="Basic residues" evidence="1">
    <location>
        <begin position="18"/>
        <end position="27"/>
    </location>
</feature>
<protein>
    <submittedName>
        <fullName evidence="2">Uncharacterized protein</fullName>
    </submittedName>
</protein>
<sequence>CCCHPAQVSRSATASTARGRRGSRWPRSRTGATGCSGAPIAPCSHGPSPTTRSGAPARARRCGGS</sequence>
<accession>A0A6J4I7P9</accession>
<reference evidence="2" key="1">
    <citation type="submission" date="2020-02" db="EMBL/GenBank/DDBJ databases">
        <authorList>
            <person name="Meier V. D."/>
        </authorList>
    </citation>
    <scope>NUCLEOTIDE SEQUENCE</scope>
    <source>
        <strain evidence="2">AVDCRST_MAG20</strain>
    </source>
</reference>
<proteinExistence type="predicted"/>
<dbReference type="AlphaFoldDB" id="A0A6J4I7P9"/>
<feature type="non-terminal residue" evidence="2">
    <location>
        <position position="65"/>
    </location>
</feature>
<organism evidence="2">
    <name type="scientific">uncultured Acidimicrobiales bacterium</name>
    <dbReference type="NCBI Taxonomy" id="310071"/>
    <lineage>
        <taxon>Bacteria</taxon>
        <taxon>Bacillati</taxon>
        <taxon>Actinomycetota</taxon>
        <taxon>Acidimicrobiia</taxon>
        <taxon>Acidimicrobiales</taxon>
        <taxon>environmental samples</taxon>
    </lineage>
</organism>
<feature type="non-terminal residue" evidence="2">
    <location>
        <position position="1"/>
    </location>
</feature>
<name>A0A6J4I7P9_9ACTN</name>
<evidence type="ECO:0000256" key="1">
    <source>
        <dbReference type="SAM" id="MobiDB-lite"/>
    </source>
</evidence>
<dbReference type="EMBL" id="CADCSY010000082">
    <property type="protein sequence ID" value="CAA9243249.1"/>
    <property type="molecule type" value="Genomic_DNA"/>
</dbReference>
<gene>
    <name evidence="2" type="ORF">AVDCRST_MAG20-1851</name>
</gene>